<proteinExistence type="predicted"/>
<dbReference type="Pfam" id="PF03906">
    <property type="entry name" value="Phage_T7_tail"/>
    <property type="match status" value="1"/>
</dbReference>
<evidence type="ECO:0000313" key="2">
    <source>
        <dbReference type="EMBL" id="ANO58057.1"/>
    </source>
</evidence>
<protein>
    <submittedName>
        <fullName evidence="2">Tail fiber protein</fullName>
    </submittedName>
</protein>
<dbReference type="EMBL" id="KT997797">
    <property type="protein sequence ID" value="ANO58057.1"/>
    <property type="molecule type" value="Genomic_DNA"/>
</dbReference>
<reference evidence="2" key="1">
    <citation type="submission" date="2015-11" db="EMBL/GenBank/DDBJ databases">
        <title>Genomes of Abundant and Widespread Viruses from the Deep Ocean.</title>
        <authorList>
            <person name="Mizuno C.M."/>
            <person name="Ghai R."/>
            <person name="Saghai A."/>
            <person name="Lopez-Garcia P."/>
            <person name="Rodriguez-Valera F."/>
        </authorList>
    </citation>
    <scope>NUCLEOTIDE SEQUENCE</scope>
</reference>
<evidence type="ECO:0000259" key="1">
    <source>
        <dbReference type="Pfam" id="PF03906"/>
    </source>
</evidence>
<accession>A0A1B0Z1I3</accession>
<name>A0A1B0Z1I3_9PROT</name>
<organism evidence="2">
    <name type="scientific">uncultured Alphaproteobacteria bacterium</name>
    <dbReference type="NCBI Taxonomy" id="91750"/>
    <lineage>
        <taxon>Bacteria</taxon>
        <taxon>Pseudomonadati</taxon>
        <taxon>Pseudomonadota</taxon>
        <taxon>Alphaproteobacteria</taxon>
        <taxon>environmental samples</taxon>
    </lineage>
</organism>
<dbReference type="InterPro" id="IPR005604">
    <property type="entry name" value="Phage_T7_tail_fibre-like_N"/>
</dbReference>
<dbReference type="AlphaFoldDB" id="A0A1B0Z1I3"/>
<feature type="domain" description="Bacteriophage T7 tail fibre protein-like N-terminal" evidence="1">
    <location>
        <begin position="3"/>
        <end position="114"/>
    </location>
</feature>
<sequence length="737" mass="75639">MAYQARVSYTANGSTDTFSFSFSYIASSHVKAYVDGVEDTSITFPTTSSVQLSSTPSNGAIVLIKRVTPIDTRLVDFQDGSVLSATDLDKSADQNFFVAQETSDEAQSHIGVSDATNQYDAGATGSNLRITNVANPTSDQDAATKHYLENTWLSSANKTALTTVNDNIANINAVNSNSSNINSAVSNASNINLVATNITSVNTVATDITKVIAVADDLAEAVSEVETVADDLNEATSEIDTVAQNIANVNTVGTGIANINTVAGISANVTTVAGISSNVTSVAGNESNINAVNTNSSNINTVAGSISNINTVAGSDANISTVATNISGVNSFADRYRISSSAPSTSLDVGDLYFDTTANELKVYKSSGWAAAGSTVNGTSQRYEYIATANQTTFTGADENSNTLAYDSPFCDVYMNGVRLINGTDVTVSSGTSAVLTTGANVGDRISIVAYGTFNVAAVDGSAITSGTISDSRLPSTVLNSNVDLTNLSATNLTSGTLPIARLADDSITNAKLDNYSITINGSAVDLGGSVTIGETKPTATGCTPSTITNDATNVVIAGTNFTSIPQVWAINTSTGIWYTANSVTYTSATSITANFTLSVDASYKIRVENPDGNAALSSTNILTVSDAPTWSTASGSLGTIAGNFSGTVATLSASSDSAVTYSEVTSGGNVLTNASQANCALNSSTGAITTSDFGGSSTTATLYTFMIRATDAESQTVDREFTLQSSYSIGQGGQFN</sequence>